<reference evidence="6 7" key="1">
    <citation type="journal article" date="2021" name="BMC Genomics">
        <title>Datura genome reveals duplications of psychoactive alkaloid biosynthetic genes and high mutation rate following tissue culture.</title>
        <authorList>
            <person name="Rajewski A."/>
            <person name="Carter-House D."/>
            <person name="Stajich J."/>
            <person name="Litt A."/>
        </authorList>
    </citation>
    <scope>NUCLEOTIDE SEQUENCE [LARGE SCALE GENOMIC DNA]</scope>
    <source>
        <strain evidence="6">AR-01</strain>
    </source>
</reference>
<dbReference type="PANTHER" id="PTHR14068:SF0">
    <property type="entry name" value="EUKARYOTIC TRANSLATION INITIATION FACTOR 3 SUBUNIT B"/>
    <property type="match status" value="1"/>
</dbReference>
<keyword evidence="1" id="KW-0963">Cytoplasm</keyword>
<dbReference type="InterPro" id="IPR035979">
    <property type="entry name" value="RBD_domain_sf"/>
</dbReference>
<dbReference type="Proteomes" id="UP000823775">
    <property type="component" value="Unassembled WGS sequence"/>
</dbReference>
<dbReference type="InterPro" id="IPR011400">
    <property type="entry name" value="EIF3B"/>
</dbReference>
<keyword evidence="3" id="KW-0694">RNA-binding</keyword>
<evidence type="ECO:0000256" key="3">
    <source>
        <dbReference type="ARBA" id="ARBA00022884"/>
    </source>
</evidence>
<comment type="caution">
    <text evidence="6">The sequence shown here is derived from an EMBL/GenBank/DDBJ whole genome shotgun (WGS) entry which is preliminary data.</text>
</comment>
<name>A0ABS8UQ26_DATST</name>
<protein>
    <recommendedName>
        <fullName evidence="5">Translation initiation factor beta propellor-like domain-containing protein</fullName>
    </recommendedName>
</protein>
<dbReference type="InterPro" id="IPR012677">
    <property type="entry name" value="Nucleotide-bd_a/b_plait_sf"/>
</dbReference>
<dbReference type="Gene3D" id="3.30.70.330">
    <property type="match status" value="1"/>
</dbReference>
<dbReference type="Pfam" id="PF08662">
    <property type="entry name" value="eIF2A"/>
    <property type="match status" value="1"/>
</dbReference>
<accession>A0ABS8UQ26</accession>
<dbReference type="InterPro" id="IPR013979">
    <property type="entry name" value="TIF_beta_prop-like"/>
</dbReference>
<dbReference type="PANTHER" id="PTHR14068">
    <property type="entry name" value="EUKARYOTIC TRANSLATION INITIATION FACTOR 3 EIF3 -RELATED"/>
    <property type="match status" value="1"/>
</dbReference>
<dbReference type="SUPFAM" id="SSF82171">
    <property type="entry name" value="DPP6 N-terminal domain-like"/>
    <property type="match status" value="1"/>
</dbReference>
<keyword evidence="4" id="KW-0648">Protein biosynthesis</keyword>
<evidence type="ECO:0000256" key="2">
    <source>
        <dbReference type="ARBA" id="ARBA00022540"/>
    </source>
</evidence>
<organism evidence="6 7">
    <name type="scientific">Datura stramonium</name>
    <name type="common">Jimsonweed</name>
    <name type="synonym">Common thornapple</name>
    <dbReference type="NCBI Taxonomy" id="4076"/>
    <lineage>
        <taxon>Eukaryota</taxon>
        <taxon>Viridiplantae</taxon>
        <taxon>Streptophyta</taxon>
        <taxon>Embryophyta</taxon>
        <taxon>Tracheophyta</taxon>
        <taxon>Spermatophyta</taxon>
        <taxon>Magnoliopsida</taxon>
        <taxon>eudicotyledons</taxon>
        <taxon>Gunneridae</taxon>
        <taxon>Pentapetalae</taxon>
        <taxon>asterids</taxon>
        <taxon>lamiids</taxon>
        <taxon>Solanales</taxon>
        <taxon>Solanaceae</taxon>
        <taxon>Solanoideae</taxon>
        <taxon>Datureae</taxon>
        <taxon>Datura</taxon>
    </lineage>
</organism>
<evidence type="ECO:0000256" key="1">
    <source>
        <dbReference type="ARBA" id="ARBA00022490"/>
    </source>
</evidence>
<sequence length="369" mass="40982">MSNVVSMEEIRAIADIGFGVDLTQIDLDSIHLPPGENFGIPSDDDDLMEEDPLEFDQENLVSICLVVETQKTLGYCFIEYNTPQEADLSKEKTHGYKLDKSHIFAVNMFEDITKFIKVPDERSSGIDAECSAELVYKRPQQFTRQSAAIWGGATTFLTPHALCASSGAQRDLRSLSSMVTTPDQMSVSTLSWSGTNTGRVSKLTTLKQANTLYWSPGGRFIILAGMKGFNGRLEFFGVDELDTMASAEHFMATDVEWDPTGRYVATAVTSVHEMENGFNVWSFNVELLYRILRTISSVLLSLTARRICFVPCLSSCICCAVECSTWLCFFFPSEEYAYIHYSILINVANAALFEPAVSIGALGHHILLE</sequence>
<feature type="domain" description="Translation initiation factor beta propellor-like" evidence="5">
    <location>
        <begin position="205"/>
        <end position="290"/>
    </location>
</feature>
<dbReference type="SUPFAM" id="SSF54928">
    <property type="entry name" value="RNA-binding domain, RBD"/>
    <property type="match status" value="1"/>
</dbReference>
<dbReference type="EMBL" id="JACEIK010002417">
    <property type="protein sequence ID" value="MCD9561037.1"/>
    <property type="molecule type" value="Genomic_DNA"/>
</dbReference>
<keyword evidence="2" id="KW-0396">Initiation factor</keyword>
<evidence type="ECO:0000256" key="4">
    <source>
        <dbReference type="ARBA" id="ARBA00022917"/>
    </source>
</evidence>
<proteinExistence type="predicted"/>
<evidence type="ECO:0000313" key="6">
    <source>
        <dbReference type="EMBL" id="MCD9561037.1"/>
    </source>
</evidence>
<gene>
    <name evidence="6" type="ORF">HAX54_019971</name>
</gene>
<keyword evidence="7" id="KW-1185">Reference proteome</keyword>
<evidence type="ECO:0000259" key="5">
    <source>
        <dbReference type="Pfam" id="PF08662"/>
    </source>
</evidence>
<evidence type="ECO:0000313" key="7">
    <source>
        <dbReference type="Proteomes" id="UP000823775"/>
    </source>
</evidence>